<feature type="domain" description="NACHT" evidence="1">
    <location>
        <begin position="179"/>
        <end position="298"/>
    </location>
</feature>
<dbReference type="InterPro" id="IPR027417">
    <property type="entry name" value="P-loop_NTPase"/>
</dbReference>
<dbReference type="InterPro" id="IPR011990">
    <property type="entry name" value="TPR-like_helical_dom_sf"/>
</dbReference>
<sequence>MPPQLSAAADRILNYTVVAANALQDVVTASQIPLLSKVCTLTLMIIPMVQNVRFQRERCLCIVEDIHHSLCALTSLSIHSEHIQSLTMLNHIAQYARQVSTLQKLDSCLRSQRELGTIRRLFKQGEVTAQLDTYSQTGGSSLNASSISFTGLPASPQIFHGRESELEDLIAILLVQPARVAILGPGGMGKTTLAIAAVHDPKVAEKYSTCYFISCDSAHTSDSLVSIIASSLGLEVSGGLSGVVICHLSTRPPCLLILDNFETTWEPVDGRAKVEELLAHLTDIPHVALMITMRGAERPRNVQWSHPFLGPLLPLSPIAARQTFIDIADEFHDDSEVDQLLGITDNIPLAIQLVASIAASVELLSLMSLLSDGISDLDLVQSHIPIPDIRGCKTTLIRTSLAYVDHTGQLKVLAPIRDYIHLARPPSPQLVRPLRKYLIDILKLHMAWWRASSFAVDLVPRLVSNLGNLHNLLLQGLGPEHTDLRETILGVLMLNSLNMTMNRGLSPLMLRLPEILARMDDHEVHGKFIMGAFEAVEFYMLPNPDMAIEKAMQHFRVIQDHEGEARLYVAIAAYYHDQVCDVKKAEDIYWLALSVASQCNSETAKLGPLGGLGLMEYNRGNYPRALQLSQETYRIARASGNIRGELVGIRLQALCCLFLGHFKHCLKLLDDGKEVVVRTGVQGGQMDSILMTIKAELYQVKTEYSDARRIQEAILHKTSAMLSPLDHGYALANIAFLDIATGITAEVVYRNIDAAIRAFQSGHSSRGICWCDLYHADLRLCKGDATGARVEYLRLFAETRDRDNEIACYCLAKLADPTNPVHADTESMRWAVVFLAFALRPLVRSPLMLHQALRRLGDALVGQGANDTALNILEVALEGFTLMDVHQSRAECIRTMGDVYLQRGDSCRAREMWEAARPLFQRSEQKKGVAKIDEKLQTPSVAQKLESIPQIEDDSIVLKTTTREVTKFLVMESSRSSQTEEPEETLTQIGGGGAVASALGNFAIKRRIDAQRKLFPKDKEQRGWISRE</sequence>
<accession>A0AAD7EYP6</accession>
<keyword evidence="3" id="KW-1185">Reference proteome</keyword>
<proteinExistence type="predicted"/>
<dbReference type="InterPro" id="IPR007111">
    <property type="entry name" value="NACHT_NTPase"/>
</dbReference>
<dbReference type="Gene3D" id="1.20.930.20">
    <property type="entry name" value="Adaptor protein Cbl, N-terminal domain"/>
    <property type="match status" value="1"/>
</dbReference>
<evidence type="ECO:0000259" key="1">
    <source>
        <dbReference type="Pfam" id="PF05729"/>
    </source>
</evidence>
<dbReference type="AlphaFoldDB" id="A0AAD7EYP6"/>
<dbReference type="PANTHER" id="PTHR47691:SF3">
    <property type="entry name" value="HTH-TYPE TRANSCRIPTIONAL REGULATOR RV0890C-RELATED"/>
    <property type="match status" value="1"/>
</dbReference>
<dbReference type="Proteomes" id="UP001218218">
    <property type="component" value="Unassembled WGS sequence"/>
</dbReference>
<dbReference type="EMBL" id="JARIHO010000009">
    <property type="protein sequence ID" value="KAJ7355157.1"/>
    <property type="molecule type" value="Genomic_DNA"/>
</dbReference>
<protein>
    <recommendedName>
        <fullName evidence="1">NACHT domain-containing protein</fullName>
    </recommendedName>
</protein>
<dbReference type="GO" id="GO:0007166">
    <property type="term" value="P:cell surface receptor signaling pathway"/>
    <property type="evidence" value="ECO:0007669"/>
    <property type="project" value="InterPro"/>
</dbReference>
<comment type="caution">
    <text evidence="2">The sequence shown here is derived from an EMBL/GenBank/DDBJ whole genome shotgun (WGS) entry which is preliminary data.</text>
</comment>
<dbReference type="Gene3D" id="3.40.50.300">
    <property type="entry name" value="P-loop containing nucleotide triphosphate hydrolases"/>
    <property type="match status" value="1"/>
</dbReference>
<dbReference type="InterPro" id="IPR059179">
    <property type="entry name" value="MLKL-like_MCAfunc"/>
</dbReference>
<dbReference type="SUPFAM" id="SSF52540">
    <property type="entry name" value="P-loop containing nucleoside triphosphate hydrolases"/>
    <property type="match status" value="1"/>
</dbReference>
<dbReference type="CDD" id="cd21037">
    <property type="entry name" value="MLKL_NTD"/>
    <property type="match status" value="1"/>
</dbReference>
<dbReference type="SUPFAM" id="SSF48452">
    <property type="entry name" value="TPR-like"/>
    <property type="match status" value="2"/>
</dbReference>
<dbReference type="Pfam" id="PF05729">
    <property type="entry name" value="NACHT"/>
    <property type="match status" value="1"/>
</dbReference>
<evidence type="ECO:0000313" key="2">
    <source>
        <dbReference type="EMBL" id="KAJ7355157.1"/>
    </source>
</evidence>
<reference evidence="2" key="1">
    <citation type="submission" date="2023-03" db="EMBL/GenBank/DDBJ databases">
        <title>Massive genome expansion in bonnet fungi (Mycena s.s.) driven by repeated elements and novel gene families across ecological guilds.</title>
        <authorList>
            <consortium name="Lawrence Berkeley National Laboratory"/>
            <person name="Harder C.B."/>
            <person name="Miyauchi S."/>
            <person name="Viragh M."/>
            <person name="Kuo A."/>
            <person name="Thoen E."/>
            <person name="Andreopoulos B."/>
            <person name="Lu D."/>
            <person name="Skrede I."/>
            <person name="Drula E."/>
            <person name="Henrissat B."/>
            <person name="Morin E."/>
            <person name="Kohler A."/>
            <person name="Barry K."/>
            <person name="LaButti K."/>
            <person name="Morin E."/>
            <person name="Salamov A."/>
            <person name="Lipzen A."/>
            <person name="Mereny Z."/>
            <person name="Hegedus B."/>
            <person name="Baldrian P."/>
            <person name="Stursova M."/>
            <person name="Weitz H."/>
            <person name="Taylor A."/>
            <person name="Grigoriev I.V."/>
            <person name="Nagy L.G."/>
            <person name="Martin F."/>
            <person name="Kauserud H."/>
        </authorList>
    </citation>
    <scope>NUCLEOTIDE SEQUENCE</scope>
    <source>
        <strain evidence="2">CBHHK002</strain>
    </source>
</reference>
<evidence type="ECO:0000313" key="3">
    <source>
        <dbReference type="Proteomes" id="UP001218218"/>
    </source>
</evidence>
<organism evidence="2 3">
    <name type="scientific">Mycena albidolilacea</name>
    <dbReference type="NCBI Taxonomy" id="1033008"/>
    <lineage>
        <taxon>Eukaryota</taxon>
        <taxon>Fungi</taxon>
        <taxon>Dikarya</taxon>
        <taxon>Basidiomycota</taxon>
        <taxon>Agaricomycotina</taxon>
        <taxon>Agaricomycetes</taxon>
        <taxon>Agaricomycetidae</taxon>
        <taxon>Agaricales</taxon>
        <taxon>Marasmiineae</taxon>
        <taxon>Mycenaceae</taxon>
        <taxon>Mycena</taxon>
    </lineage>
</organism>
<dbReference type="InterPro" id="IPR036537">
    <property type="entry name" value="Adaptor_Cbl_N_dom_sf"/>
</dbReference>
<dbReference type="Gene3D" id="1.25.40.10">
    <property type="entry name" value="Tetratricopeptide repeat domain"/>
    <property type="match status" value="2"/>
</dbReference>
<name>A0AAD7EYP6_9AGAR</name>
<dbReference type="PANTHER" id="PTHR47691">
    <property type="entry name" value="REGULATOR-RELATED"/>
    <property type="match status" value="1"/>
</dbReference>
<gene>
    <name evidence="2" type="ORF">DFH08DRAFT_803200</name>
</gene>